<dbReference type="GO" id="GO:0005743">
    <property type="term" value="C:mitochondrial inner membrane"/>
    <property type="evidence" value="ECO:0007669"/>
    <property type="project" value="UniProtKB-SubCell"/>
</dbReference>
<keyword evidence="7 13" id="KW-0812">Transmembrane</keyword>
<evidence type="ECO:0000256" key="1">
    <source>
        <dbReference type="ARBA" id="ARBA00003195"/>
    </source>
</evidence>
<comment type="subcellular location">
    <subcellularLocation>
        <location evidence="2">Mitochondrion inner membrane</location>
        <topology evidence="2">Single-pass membrane protein</topology>
        <orientation evidence="2">Matrix side</orientation>
    </subcellularLocation>
</comment>
<protein>
    <recommendedName>
        <fullName evidence="4">NADH dehydrogenase [ubiquinone] 1 alpha subcomplex subunit 1</fullName>
    </recommendedName>
</protein>
<evidence type="ECO:0000256" key="7">
    <source>
        <dbReference type="ARBA" id="ARBA00022692"/>
    </source>
</evidence>
<sequence>MGVPFEALLPYGIIVVMFGVTGFGLSTVKYYSNGRKNPRRGIDMWDKQSTYAHNLRRIAKTDIL</sequence>
<comment type="function">
    <text evidence="1">Accessory subunit of the mitochondrial membrane respiratory chain NADH dehydrogenase (Complex I), that is believed not to be involved in catalysis. Complex I functions in the transfer of electrons from NADH to the respiratory chain. The immediate electron acceptor for the enzyme is believed to be ubiquinone.</text>
</comment>
<organism evidence="14 15">
    <name type="scientific">Blastomyces percursus</name>
    <dbReference type="NCBI Taxonomy" id="1658174"/>
    <lineage>
        <taxon>Eukaryota</taxon>
        <taxon>Fungi</taxon>
        <taxon>Dikarya</taxon>
        <taxon>Ascomycota</taxon>
        <taxon>Pezizomycotina</taxon>
        <taxon>Eurotiomycetes</taxon>
        <taxon>Eurotiomycetidae</taxon>
        <taxon>Onygenales</taxon>
        <taxon>Ajellomycetaceae</taxon>
        <taxon>Blastomyces</taxon>
    </lineage>
</organism>
<dbReference type="InterPro" id="IPR017384">
    <property type="entry name" value="NADH_Ub_cplx-1_asu_su-1"/>
</dbReference>
<evidence type="ECO:0000256" key="8">
    <source>
        <dbReference type="ARBA" id="ARBA00022792"/>
    </source>
</evidence>
<gene>
    <name evidence="14" type="ORF">ACJ73_01022</name>
</gene>
<dbReference type="AlphaFoldDB" id="A0A1J9RG81"/>
<keyword evidence="10 13" id="KW-1133">Transmembrane helix</keyword>
<name>A0A1J9RG81_9EURO</name>
<keyword evidence="15" id="KW-1185">Reference proteome</keyword>
<evidence type="ECO:0000256" key="6">
    <source>
        <dbReference type="ARBA" id="ARBA00022660"/>
    </source>
</evidence>
<dbReference type="VEuPathDB" id="FungiDB:ACJ73_01022"/>
<reference evidence="14 15" key="1">
    <citation type="submission" date="2015-08" db="EMBL/GenBank/DDBJ databases">
        <title>Emmonsia species relationships and genome sequence.</title>
        <authorList>
            <person name="Cuomo C.A."/>
            <person name="Schwartz I.S."/>
            <person name="Kenyon C."/>
            <person name="De Hoog G.S."/>
            <person name="Govender N.P."/>
            <person name="Botha A."/>
            <person name="Moreno L."/>
            <person name="De Vries M."/>
            <person name="Munoz J.F."/>
            <person name="Stielow J.B."/>
        </authorList>
    </citation>
    <scope>NUCLEOTIDE SEQUENCE [LARGE SCALE GENOMIC DNA]</scope>
    <source>
        <strain evidence="14 15">EI222</strain>
    </source>
</reference>
<evidence type="ECO:0000256" key="5">
    <source>
        <dbReference type="ARBA" id="ARBA00022448"/>
    </source>
</evidence>
<proteinExistence type="inferred from homology"/>
<evidence type="ECO:0000256" key="11">
    <source>
        <dbReference type="ARBA" id="ARBA00023128"/>
    </source>
</evidence>
<evidence type="ECO:0000256" key="2">
    <source>
        <dbReference type="ARBA" id="ARBA00004298"/>
    </source>
</evidence>
<dbReference type="STRING" id="1658174.A0A1J9RG81"/>
<keyword evidence="12 13" id="KW-0472">Membrane</keyword>
<dbReference type="Proteomes" id="UP000242791">
    <property type="component" value="Unassembled WGS sequence"/>
</dbReference>
<dbReference type="PANTHER" id="PTHR17098">
    <property type="entry name" value="NADH-UBIQUINONE OXIDOREDUCTASE MWFE SUBUNIT"/>
    <property type="match status" value="1"/>
</dbReference>
<keyword evidence="9" id="KW-0249">Electron transport</keyword>
<dbReference type="Pfam" id="PF15879">
    <property type="entry name" value="MWFE"/>
    <property type="match status" value="1"/>
</dbReference>
<evidence type="ECO:0000256" key="3">
    <source>
        <dbReference type="ARBA" id="ARBA00009960"/>
    </source>
</evidence>
<keyword evidence="5" id="KW-0813">Transport</keyword>
<comment type="similarity">
    <text evidence="3">Belongs to the complex I NDUFA1 subunit family.</text>
</comment>
<comment type="caution">
    <text evidence="14">The sequence shown here is derived from an EMBL/GenBank/DDBJ whole genome shotgun (WGS) entry which is preliminary data.</text>
</comment>
<keyword evidence="11" id="KW-0496">Mitochondrion</keyword>
<dbReference type="OrthoDB" id="1920692at2759"/>
<evidence type="ECO:0000256" key="10">
    <source>
        <dbReference type="ARBA" id="ARBA00022989"/>
    </source>
</evidence>
<evidence type="ECO:0000256" key="13">
    <source>
        <dbReference type="SAM" id="Phobius"/>
    </source>
</evidence>
<evidence type="ECO:0000256" key="9">
    <source>
        <dbReference type="ARBA" id="ARBA00022982"/>
    </source>
</evidence>
<feature type="transmembrane region" description="Helical" evidence="13">
    <location>
        <begin position="12"/>
        <end position="31"/>
    </location>
</feature>
<evidence type="ECO:0000256" key="12">
    <source>
        <dbReference type="ARBA" id="ARBA00023136"/>
    </source>
</evidence>
<accession>A0A1J9RG81</accession>
<evidence type="ECO:0000313" key="14">
    <source>
        <dbReference type="EMBL" id="OJD27583.1"/>
    </source>
</evidence>
<evidence type="ECO:0000313" key="15">
    <source>
        <dbReference type="Proteomes" id="UP000242791"/>
    </source>
</evidence>
<dbReference type="PANTHER" id="PTHR17098:SF2">
    <property type="entry name" value="NADH DEHYDROGENASE [UBIQUINONE] 1 ALPHA SUBCOMPLEX SUBUNIT 1"/>
    <property type="match status" value="1"/>
</dbReference>
<dbReference type="EMBL" id="LGTZ01000084">
    <property type="protein sequence ID" value="OJD27583.1"/>
    <property type="molecule type" value="Genomic_DNA"/>
</dbReference>
<keyword evidence="6" id="KW-0679">Respiratory chain</keyword>
<evidence type="ECO:0000256" key="4">
    <source>
        <dbReference type="ARBA" id="ARBA00016392"/>
    </source>
</evidence>
<keyword evidence="8" id="KW-0999">Mitochondrion inner membrane</keyword>